<dbReference type="InterPro" id="IPR051063">
    <property type="entry name" value="PDI"/>
</dbReference>
<organism evidence="5 6">
    <name type="scientific">Streblomastix strix</name>
    <dbReference type="NCBI Taxonomy" id="222440"/>
    <lineage>
        <taxon>Eukaryota</taxon>
        <taxon>Metamonada</taxon>
        <taxon>Preaxostyla</taxon>
        <taxon>Oxymonadida</taxon>
        <taxon>Streblomastigidae</taxon>
        <taxon>Streblomastix</taxon>
    </lineage>
</organism>
<dbReference type="GO" id="GO:0006457">
    <property type="term" value="P:protein folding"/>
    <property type="evidence" value="ECO:0007669"/>
    <property type="project" value="TreeGrafter"/>
</dbReference>
<dbReference type="Proteomes" id="UP000324800">
    <property type="component" value="Unassembled WGS sequence"/>
</dbReference>
<sequence>MKQKWAEQKKDEGSSSIKKDKSPNENPIENPWSRMFKDPVQALSSQDIFRIMKGNELWVVNFYSLTCIHCKNFEPTFKAFGEKMQKQMNNKIYVGNALSPDCNEAMSSLGIHGFPTVKLFYKGKVEDFNMPRTVDNLEKSAESFRKKIDPW</sequence>
<comment type="similarity">
    <text evidence="1">Belongs to the protein disulfide isomerase family.</text>
</comment>
<proteinExistence type="inferred from homology"/>
<gene>
    <name evidence="5" type="ORF">EZS28_038255</name>
</gene>
<name>A0A5J4U7B5_9EUKA</name>
<evidence type="ECO:0000256" key="1">
    <source>
        <dbReference type="ARBA" id="ARBA00006347"/>
    </source>
</evidence>
<dbReference type="Pfam" id="PF00085">
    <property type="entry name" value="Thioredoxin"/>
    <property type="match status" value="1"/>
</dbReference>
<dbReference type="InterPro" id="IPR013766">
    <property type="entry name" value="Thioredoxin_domain"/>
</dbReference>
<dbReference type="GO" id="GO:0005783">
    <property type="term" value="C:endoplasmic reticulum"/>
    <property type="evidence" value="ECO:0007669"/>
    <property type="project" value="TreeGrafter"/>
</dbReference>
<comment type="caution">
    <text evidence="5">The sequence shown here is derived from an EMBL/GenBank/DDBJ whole genome shotgun (WGS) entry which is preliminary data.</text>
</comment>
<evidence type="ECO:0000256" key="3">
    <source>
        <dbReference type="SAM" id="MobiDB-lite"/>
    </source>
</evidence>
<dbReference type="PROSITE" id="PS51352">
    <property type="entry name" value="THIOREDOXIN_2"/>
    <property type="match status" value="1"/>
</dbReference>
<evidence type="ECO:0000313" key="6">
    <source>
        <dbReference type="Proteomes" id="UP000324800"/>
    </source>
</evidence>
<feature type="compositionally biased region" description="Basic and acidic residues" evidence="3">
    <location>
        <begin position="1"/>
        <end position="23"/>
    </location>
</feature>
<feature type="region of interest" description="Disordered" evidence="3">
    <location>
        <begin position="1"/>
        <end position="33"/>
    </location>
</feature>
<dbReference type="CDD" id="cd02961">
    <property type="entry name" value="PDI_a_family"/>
    <property type="match status" value="1"/>
</dbReference>
<keyword evidence="2" id="KW-0732">Signal</keyword>
<accession>A0A5J4U7B5</accession>
<dbReference type="PANTHER" id="PTHR45672">
    <property type="entry name" value="PROTEIN DISULFIDE-ISOMERASE C17H9.14C-RELATED"/>
    <property type="match status" value="1"/>
</dbReference>
<evidence type="ECO:0000256" key="2">
    <source>
        <dbReference type="ARBA" id="ARBA00022729"/>
    </source>
</evidence>
<dbReference type="EMBL" id="SNRW01019621">
    <property type="protein sequence ID" value="KAA6366218.1"/>
    <property type="molecule type" value="Genomic_DNA"/>
</dbReference>
<dbReference type="InterPro" id="IPR036249">
    <property type="entry name" value="Thioredoxin-like_sf"/>
</dbReference>
<dbReference type="OrthoDB" id="72053at2759"/>
<dbReference type="Gene3D" id="3.40.30.10">
    <property type="entry name" value="Glutaredoxin"/>
    <property type="match status" value="1"/>
</dbReference>
<dbReference type="PANTHER" id="PTHR45672:SF3">
    <property type="entry name" value="THIOREDOXIN DOMAIN-CONTAINING PROTEIN 5"/>
    <property type="match status" value="1"/>
</dbReference>
<protein>
    <recommendedName>
        <fullName evidence="4">Thioredoxin domain-containing protein</fullName>
    </recommendedName>
</protein>
<feature type="domain" description="Thioredoxin" evidence="4">
    <location>
        <begin position="16"/>
        <end position="146"/>
    </location>
</feature>
<dbReference type="SUPFAM" id="SSF52833">
    <property type="entry name" value="Thioredoxin-like"/>
    <property type="match status" value="1"/>
</dbReference>
<evidence type="ECO:0000259" key="4">
    <source>
        <dbReference type="PROSITE" id="PS51352"/>
    </source>
</evidence>
<evidence type="ECO:0000313" key="5">
    <source>
        <dbReference type="EMBL" id="KAA6366218.1"/>
    </source>
</evidence>
<dbReference type="AlphaFoldDB" id="A0A5J4U7B5"/>
<reference evidence="5 6" key="1">
    <citation type="submission" date="2019-03" db="EMBL/GenBank/DDBJ databases">
        <title>Single cell metagenomics reveals metabolic interactions within the superorganism composed of flagellate Streblomastix strix and complex community of Bacteroidetes bacteria on its surface.</title>
        <authorList>
            <person name="Treitli S.C."/>
            <person name="Kolisko M."/>
            <person name="Husnik F."/>
            <person name="Keeling P."/>
            <person name="Hampl V."/>
        </authorList>
    </citation>
    <scope>NUCLEOTIDE SEQUENCE [LARGE SCALE GENOMIC DNA]</scope>
    <source>
        <strain evidence="5">ST1C</strain>
    </source>
</reference>
<dbReference type="GO" id="GO:0003756">
    <property type="term" value="F:protein disulfide isomerase activity"/>
    <property type="evidence" value="ECO:0007669"/>
    <property type="project" value="TreeGrafter"/>
</dbReference>